<protein>
    <submittedName>
        <fullName evidence="3">Fanconi anemia group D2 protein</fullName>
    </submittedName>
</protein>
<dbReference type="WBParaSite" id="maker-uti_cns_0016881-snap-gene-0.5-mRNA-1">
    <property type="protein sequence ID" value="maker-uti_cns_0016881-snap-gene-0.5-mRNA-1"/>
    <property type="gene ID" value="maker-uti_cns_0016881-snap-gene-0.5"/>
</dbReference>
<feature type="compositionally biased region" description="Polar residues" evidence="1">
    <location>
        <begin position="40"/>
        <end position="63"/>
    </location>
</feature>
<dbReference type="Proteomes" id="UP000095280">
    <property type="component" value="Unplaced"/>
</dbReference>
<keyword evidence="2" id="KW-1185">Reference proteome</keyword>
<organism evidence="2 3">
    <name type="scientific">Macrostomum lignano</name>
    <dbReference type="NCBI Taxonomy" id="282301"/>
    <lineage>
        <taxon>Eukaryota</taxon>
        <taxon>Metazoa</taxon>
        <taxon>Spiralia</taxon>
        <taxon>Lophotrochozoa</taxon>
        <taxon>Platyhelminthes</taxon>
        <taxon>Rhabditophora</taxon>
        <taxon>Macrostomorpha</taxon>
        <taxon>Macrostomida</taxon>
        <taxon>Macrostomidae</taxon>
        <taxon>Macrostomum</taxon>
    </lineage>
</organism>
<evidence type="ECO:0000256" key="1">
    <source>
        <dbReference type="SAM" id="MobiDB-lite"/>
    </source>
</evidence>
<accession>A0A1I8IUK2</accession>
<feature type="compositionally biased region" description="Low complexity" evidence="1">
    <location>
        <begin position="12"/>
        <end position="22"/>
    </location>
</feature>
<reference evidence="3" key="1">
    <citation type="submission" date="2016-11" db="UniProtKB">
        <authorList>
            <consortium name="WormBaseParasite"/>
        </authorList>
    </citation>
    <scope>IDENTIFICATION</scope>
</reference>
<evidence type="ECO:0000313" key="3">
    <source>
        <dbReference type="WBParaSite" id="maker-uti_cns_0016881-snap-gene-0.5-mRNA-1"/>
    </source>
</evidence>
<name>A0A1I8IUK2_9PLAT</name>
<dbReference type="AlphaFoldDB" id="A0A1I8IUK2"/>
<evidence type="ECO:0000313" key="2">
    <source>
        <dbReference type="Proteomes" id="UP000095280"/>
    </source>
</evidence>
<proteinExistence type="predicted"/>
<sequence>MDRVVSMRRAGSPNPSSLTSSSLDDESEANVNVPRKKRFISTNGSSKDAYQTQWSPMVPQASSHNRDSDESDSDIDTGAGNIDSTAVATSDCDYQCTESYMAPSVSDIVPGESDEPLLVLLSKLFDIVPGESDEPLVVLLSKLFDIVSGESDEPLIVLLSKLFDIVSGESDEPLIVLLSKLFDIVSGESDEPLVVLLSKLFDIVSGESDEPLIVLLNHLKDVKAAFCRRQNLFDSITSCRRLISRQLLAGLHLSEHRFQILEQCCNLWNSVATSSGKRLR</sequence>
<feature type="region of interest" description="Disordered" evidence="1">
    <location>
        <begin position="1"/>
        <end position="84"/>
    </location>
</feature>